<proteinExistence type="predicted"/>
<dbReference type="EMBL" id="JAQGLA010000008">
    <property type="protein sequence ID" value="MDA3625437.1"/>
    <property type="molecule type" value="Genomic_DNA"/>
</dbReference>
<keyword evidence="2" id="KW-1185">Reference proteome</keyword>
<sequence>MRSEFFDFATFVEHCGAAGRIIWPCVVPIHLVALRYLLSRVARVPLEDAR</sequence>
<dbReference type="Proteomes" id="UP001210380">
    <property type="component" value="Unassembled WGS sequence"/>
</dbReference>
<name>A0ABT4UUN2_9PSEU</name>
<reference evidence="1 2" key="1">
    <citation type="submission" date="2022-11" db="EMBL/GenBank/DDBJ databases">
        <title>Draft genome sequence of Saccharopolyspora sp. WRP15-2 isolated from rhizosphere soils of wild rice in Thailand.</title>
        <authorList>
            <person name="Duangmal K."/>
            <person name="Kammanee S."/>
            <person name="Muangham S."/>
        </authorList>
    </citation>
    <scope>NUCLEOTIDE SEQUENCE [LARGE SCALE GENOMIC DNA]</scope>
    <source>
        <strain evidence="1 2">WRP15-2</strain>
    </source>
</reference>
<evidence type="ECO:0000313" key="2">
    <source>
        <dbReference type="Proteomes" id="UP001210380"/>
    </source>
</evidence>
<comment type="caution">
    <text evidence="1">The sequence shown here is derived from an EMBL/GenBank/DDBJ whole genome shotgun (WGS) entry which is preliminary data.</text>
</comment>
<accession>A0ABT4UUN2</accession>
<dbReference type="RefSeq" id="WP_270948009.1">
    <property type="nucleotide sequence ID" value="NZ_JAQGLA010000008.1"/>
</dbReference>
<gene>
    <name evidence="1" type="ORF">OU415_08315</name>
</gene>
<organism evidence="1 2">
    <name type="scientific">Saccharopolyspora oryzae</name>
    <dbReference type="NCBI Taxonomy" id="2997343"/>
    <lineage>
        <taxon>Bacteria</taxon>
        <taxon>Bacillati</taxon>
        <taxon>Actinomycetota</taxon>
        <taxon>Actinomycetes</taxon>
        <taxon>Pseudonocardiales</taxon>
        <taxon>Pseudonocardiaceae</taxon>
        <taxon>Saccharopolyspora</taxon>
    </lineage>
</organism>
<protein>
    <submittedName>
        <fullName evidence="1">Uncharacterized protein</fullName>
    </submittedName>
</protein>
<evidence type="ECO:0000313" key="1">
    <source>
        <dbReference type="EMBL" id="MDA3625437.1"/>
    </source>
</evidence>